<name>A0A833SBZ7_PHYIN</name>
<dbReference type="AlphaFoldDB" id="A0A833SBZ7"/>
<evidence type="ECO:0000259" key="1">
    <source>
        <dbReference type="PROSITE" id="PS50186"/>
    </source>
</evidence>
<comment type="caution">
    <text evidence="2">The sequence shown here is derived from an EMBL/GenBank/DDBJ whole genome shotgun (WGS) entry which is preliminary data.</text>
</comment>
<evidence type="ECO:0000313" key="3">
    <source>
        <dbReference type="Proteomes" id="UP000602510"/>
    </source>
</evidence>
<dbReference type="SMART" id="SM00049">
    <property type="entry name" value="DEP"/>
    <property type="match status" value="1"/>
</dbReference>
<reference evidence="2" key="1">
    <citation type="submission" date="2020-04" db="EMBL/GenBank/DDBJ databases">
        <title>Hybrid Assembly of Korean Phytophthora infestans isolates.</title>
        <authorList>
            <person name="Prokchorchik M."/>
            <person name="Lee Y."/>
            <person name="Seo J."/>
            <person name="Cho J.-H."/>
            <person name="Park Y.-E."/>
            <person name="Jang D.-C."/>
            <person name="Im J.-S."/>
            <person name="Choi J.-G."/>
            <person name="Park H.-J."/>
            <person name="Lee G.-B."/>
            <person name="Lee Y.-G."/>
            <person name="Hong S.-Y."/>
            <person name="Cho K."/>
            <person name="Sohn K.H."/>
        </authorList>
    </citation>
    <scope>NUCLEOTIDE SEQUENCE</scope>
    <source>
        <strain evidence="2">KR_1_A1</strain>
    </source>
</reference>
<dbReference type="SUPFAM" id="SSF46785">
    <property type="entry name" value="Winged helix' DNA-binding domain"/>
    <property type="match status" value="1"/>
</dbReference>
<evidence type="ECO:0000313" key="2">
    <source>
        <dbReference type="EMBL" id="KAF4031508.1"/>
    </source>
</evidence>
<dbReference type="EMBL" id="WSZM01000573">
    <property type="protein sequence ID" value="KAF4031508.1"/>
    <property type="molecule type" value="Genomic_DNA"/>
</dbReference>
<sequence length="130" mass="14947">MVRDHPLAVMGLHCSKASASEVAAKPSTVPGKELGPIELCSRLNTSLSIGTHHRSPLKKFPNCFSSVEAVNWMLEHRQARDKSEAVRKCQTLLRRRFIEQVDGPAEFEYDGKRFYCRKQINKFKRQEQIY</sequence>
<keyword evidence="3" id="KW-1185">Reference proteome</keyword>
<dbReference type="Pfam" id="PF00610">
    <property type="entry name" value="DEP"/>
    <property type="match status" value="1"/>
</dbReference>
<feature type="domain" description="DEP" evidence="1">
    <location>
        <begin position="43"/>
        <end position="119"/>
    </location>
</feature>
<accession>A0A833SBZ7</accession>
<organism evidence="2 3">
    <name type="scientific">Phytophthora infestans</name>
    <name type="common">Potato late blight agent</name>
    <name type="synonym">Botrytis infestans</name>
    <dbReference type="NCBI Taxonomy" id="4787"/>
    <lineage>
        <taxon>Eukaryota</taxon>
        <taxon>Sar</taxon>
        <taxon>Stramenopiles</taxon>
        <taxon>Oomycota</taxon>
        <taxon>Peronosporomycetes</taxon>
        <taxon>Peronosporales</taxon>
        <taxon>Peronosporaceae</taxon>
        <taxon>Phytophthora</taxon>
    </lineage>
</organism>
<protein>
    <submittedName>
        <fullName evidence="2">DEP domain-containing protein</fullName>
    </submittedName>
</protein>
<dbReference type="InterPro" id="IPR000591">
    <property type="entry name" value="DEP_dom"/>
</dbReference>
<dbReference type="CDD" id="cd04371">
    <property type="entry name" value="DEP"/>
    <property type="match status" value="1"/>
</dbReference>
<dbReference type="Gene3D" id="1.10.10.10">
    <property type="entry name" value="Winged helix-like DNA-binding domain superfamily/Winged helix DNA-binding domain"/>
    <property type="match status" value="1"/>
</dbReference>
<gene>
    <name evidence="2" type="ORF">GN244_ATG16643</name>
</gene>
<dbReference type="PROSITE" id="PS50186">
    <property type="entry name" value="DEP"/>
    <property type="match status" value="1"/>
</dbReference>
<dbReference type="GO" id="GO:0035556">
    <property type="term" value="P:intracellular signal transduction"/>
    <property type="evidence" value="ECO:0007669"/>
    <property type="project" value="InterPro"/>
</dbReference>
<dbReference type="Proteomes" id="UP000602510">
    <property type="component" value="Unassembled WGS sequence"/>
</dbReference>
<proteinExistence type="predicted"/>
<dbReference type="InterPro" id="IPR036388">
    <property type="entry name" value="WH-like_DNA-bd_sf"/>
</dbReference>
<dbReference type="InterPro" id="IPR036390">
    <property type="entry name" value="WH_DNA-bd_sf"/>
</dbReference>